<protein>
    <recommendedName>
        <fullName evidence="5">Glutamine amidotransferase type-2 domain-containing protein</fullName>
    </recommendedName>
</protein>
<dbReference type="GO" id="GO:0006529">
    <property type="term" value="P:asparagine biosynthetic process"/>
    <property type="evidence" value="ECO:0007669"/>
    <property type="project" value="InterPro"/>
</dbReference>
<dbReference type="Pfam" id="PF00733">
    <property type="entry name" value="Asn_synthase"/>
    <property type="match status" value="1"/>
</dbReference>
<feature type="domain" description="Glutamine amidotransferase type-2" evidence="5">
    <location>
        <begin position="2"/>
        <end position="224"/>
    </location>
</feature>
<dbReference type="CDD" id="cd00712">
    <property type="entry name" value="AsnB"/>
    <property type="match status" value="1"/>
</dbReference>
<dbReference type="InterPro" id="IPR017932">
    <property type="entry name" value="GATase_2_dom"/>
</dbReference>
<dbReference type="InterPro" id="IPR051786">
    <property type="entry name" value="ASN_synthetase/amidase"/>
</dbReference>
<dbReference type="NCBIfam" id="TIGR01536">
    <property type="entry name" value="asn_synth_AEB"/>
    <property type="match status" value="1"/>
</dbReference>
<dbReference type="AlphaFoldDB" id="A0A382RHP4"/>
<evidence type="ECO:0000256" key="3">
    <source>
        <dbReference type="ARBA" id="ARBA00022840"/>
    </source>
</evidence>
<dbReference type="PROSITE" id="PS51278">
    <property type="entry name" value="GATASE_TYPE_2"/>
    <property type="match status" value="1"/>
</dbReference>
<name>A0A382RHP4_9ZZZZ</name>
<comment type="similarity">
    <text evidence="1">Belongs to the asparagine synthetase family.</text>
</comment>
<evidence type="ECO:0000256" key="2">
    <source>
        <dbReference type="ARBA" id="ARBA00022741"/>
    </source>
</evidence>
<evidence type="ECO:0000256" key="4">
    <source>
        <dbReference type="ARBA" id="ARBA00022962"/>
    </source>
</evidence>
<dbReference type="InterPro" id="IPR029055">
    <property type="entry name" value="Ntn_hydrolases_N"/>
</dbReference>
<proteinExistence type="inferred from homology"/>
<dbReference type="InterPro" id="IPR014729">
    <property type="entry name" value="Rossmann-like_a/b/a_fold"/>
</dbReference>
<dbReference type="SUPFAM" id="SSF56235">
    <property type="entry name" value="N-terminal nucleophile aminohydrolases (Ntn hydrolases)"/>
    <property type="match status" value="1"/>
</dbReference>
<dbReference type="Gene3D" id="3.60.20.10">
    <property type="entry name" value="Glutamine Phosphoribosylpyrophosphate, subunit 1, domain 1"/>
    <property type="match status" value="1"/>
</dbReference>
<sequence length="316" mass="35978">MCGVTGFIDDKKRLNSEVATKHVRAMNDKIIHRGPDDSGVWFDEKNGIYLGHQRLSILDLSKAGHQPMSSYSKRYHIVYNGEIYNHLSLRRSLIKEGYTNEWNGTSDTETLLACFDHYGIEKTMDMIDGMFAIAVWDQIARKLFLIRDRFGEKPLYYTAPNFINGYIIFGSELSAIAAHPNFSSKINRSSLQQYMRFGYVPWSESIYCGVSKVRPGTITRIDPRNLHINEKEYWNTLNVAKECSQKKFTGTMSDATDYLEKLLKKKIENQMLSDVPLGAFLSGGIDSSLVTSIMQGISNKPVKTFTIGFEESGWDE</sequence>
<evidence type="ECO:0000259" key="5">
    <source>
        <dbReference type="PROSITE" id="PS51278"/>
    </source>
</evidence>
<dbReference type="InterPro" id="IPR033738">
    <property type="entry name" value="AsnB_N"/>
</dbReference>
<evidence type="ECO:0000256" key="1">
    <source>
        <dbReference type="ARBA" id="ARBA00005752"/>
    </source>
</evidence>
<keyword evidence="2" id="KW-0547">Nucleotide-binding</keyword>
<dbReference type="GO" id="GO:0005524">
    <property type="term" value="F:ATP binding"/>
    <property type="evidence" value="ECO:0007669"/>
    <property type="project" value="UniProtKB-KW"/>
</dbReference>
<dbReference type="PANTHER" id="PTHR43284:SF1">
    <property type="entry name" value="ASPARAGINE SYNTHETASE"/>
    <property type="match status" value="1"/>
</dbReference>
<dbReference type="Gene3D" id="3.40.50.620">
    <property type="entry name" value="HUPs"/>
    <property type="match status" value="1"/>
</dbReference>
<dbReference type="PANTHER" id="PTHR43284">
    <property type="entry name" value="ASPARAGINE SYNTHETASE (GLUTAMINE-HYDROLYZING)"/>
    <property type="match status" value="1"/>
</dbReference>
<dbReference type="GO" id="GO:0005829">
    <property type="term" value="C:cytosol"/>
    <property type="evidence" value="ECO:0007669"/>
    <property type="project" value="TreeGrafter"/>
</dbReference>
<dbReference type="InterPro" id="IPR006426">
    <property type="entry name" value="Asn_synth_AEB"/>
</dbReference>
<reference evidence="6" key="1">
    <citation type="submission" date="2018-05" db="EMBL/GenBank/DDBJ databases">
        <authorList>
            <person name="Lanie J.A."/>
            <person name="Ng W.-L."/>
            <person name="Kazmierczak K.M."/>
            <person name="Andrzejewski T.M."/>
            <person name="Davidsen T.M."/>
            <person name="Wayne K.J."/>
            <person name="Tettelin H."/>
            <person name="Glass J.I."/>
            <person name="Rusch D."/>
            <person name="Podicherti R."/>
            <person name="Tsui H.-C.T."/>
            <person name="Winkler M.E."/>
        </authorList>
    </citation>
    <scope>NUCLEOTIDE SEQUENCE</scope>
</reference>
<keyword evidence="3" id="KW-0067">ATP-binding</keyword>
<dbReference type="SUPFAM" id="SSF52402">
    <property type="entry name" value="Adenine nucleotide alpha hydrolases-like"/>
    <property type="match status" value="1"/>
</dbReference>
<keyword evidence="4" id="KW-0315">Glutamine amidotransferase</keyword>
<organism evidence="6">
    <name type="scientific">marine metagenome</name>
    <dbReference type="NCBI Taxonomy" id="408172"/>
    <lineage>
        <taxon>unclassified sequences</taxon>
        <taxon>metagenomes</taxon>
        <taxon>ecological metagenomes</taxon>
    </lineage>
</organism>
<evidence type="ECO:0000313" key="6">
    <source>
        <dbReference type="EMBL" id="SVC96742.1"/>
    </source>
</evidence>
<accession>A0A382RHP4</accession>
<gene>
    <name evidence="6" type="ORF">METZ01_LOCUS349596</name>
</gene>
<dbReference type="EMBL" id="UINC01121518">
    <property type="protein sequence ID" value="SVC96742.1"/>
    <property type="molecule type" value="Genomic_DNA"/>
</dbReference>
<feature type="non-terminal residue" evidence="6">
    <location>
        <position position="316"/>
    </location>
</feature>
<dbReference type="InterPro" id="IPR001962">
    <property type="entry name" value="Asn_synthase"/>
</dbReference>
<dbReference type="Pfam" id="PF13522">
    <property type="entry name" value="GATase_6"/>
    <property type="match status" value="1"/>
</dbReference>
<dbReference type="GO" id="GO:0004066">
    <property type="term" value="F:asparagine synthase (glutamine-hydrolyzing) activity"/>
    <property type="evidence" value="ECO:0007669"/>
    <property type="project" value="InterPro"/>
</dbReference>